<name>A0A9P0D6U7_9CUCU</name>
<dbReference type="EMBL" id="OV651819">
    <property type="protein sequence ID" value="CAH1113491.1"/>
    <property type="molecule type" value="Genomic_DNA"/>
</dbReference>
<evidence type="ECO:0000313" key="2">
    <source>
        <dbReference type="Proteomes" id="UP001153636"/>
    </source>
</evidence>
<reference evidence="1" key="1">
    <citation type="submission" date="2022-01" db="EMBL/GenBank/DDBJ databases">
        <authorList>
            <person name="King R."/>
        </authorList>
    </citation>
    <scope>NUCLEOTIDE SEQUENCE</scope>
</reference>
<proteinExistence type="predicted"/>
<dbReference type="Proteomes" id="UP001153636">
    <property type="component" value="Chromosome 7"/>
</dbReference>
<evidence type="ECO:0000313" key="1">
    <source>
        <dbReference type="EMBL" id="CAH1113491.1"/>
    </source>
</evidence>
<keyword evidence="2" id="KW-1185">Reference proteome</keyword>
<sequence>MSWKEKHLYVSTPIKKEATQRSSNRKVEGASKRSCTYKFYLPKFEGIKLKVCKTIFGDTIAIKPWTITHWLNNNSQVIFENKFKYLQSSSTLNNDLQPCVKNAITESINNGDSSHNEKLYANVTSSTFIVKPKNPGQDSKVTKTNVLQMVNPVDEQLVVIKKIGNNLCLQFNEIIKKLKRKYDMSVEVNCKKVEDLENIMQCISPANQNVYFDIDKRLKYQLLKVQVQSRINILIAI</sequence>
<gene>
    <name evidence="1" type="ORF">PSYICH_LOCUS13590</name>
</gene>
<accession>A0A9P0D6U7</accession>
<protein>
    <submittedName>
        <fullName evidence="1">Uncharacterized protein</fullName>
    </submittedName>
</protein>
<dbReference type="AlphaFoldDB" id="A0A9P0D6U7"/>
<organism evidence="1 2">
    <name type="scientific">Psylliodes chrysocephalus</name>
    <dbReference type="NCBI Taxonomy" id="3402493"/>
    <lineage>
        <taxon>Eukaryota</taxon>
        <taxon>Metazoa</taxon>
        <taxon>Ecdysozoa</taxon>
        <taxon>Arthropoda</taxon>
        <taxon>Hexapoda</taxon>
        <taxon>Insecta</taxon>
        <taxon>Pterygota</taxon>
        <taxon>Neoptera</taxon>
        <taxon>Endopterygota</taxon>
        <taxon>Coleoptera</taxon>
        <taxon>Polyphaga</taxon>
        <taxon>Cucujiformia</taxon>
        <taxon>Chrysomeloidea</taxon>
        <taxon>Chrysomelidae</taxon>
        <taxon>Galerucinae</taxon>
        <taxon>Alticini</taxon>
        <taxon>Psylliodes</taxon>
    </lineage>
</organism>